<gene>
    <name evidence="9 12" type="primary">pcp</name>
    <name evidence="12" type="ORF">GWP43_10915</name>
</gene>
<evidence type="ECO:0000256" key="9">
    <source>
        <dbReference type="HAMAP-Rule" id="MF_00417"/>
    </source>
</evidence>
<dbReference type="SUPFAM" id="SSF53182">
    <property type="entry name" value="Pyrrolidone carboxyl peptidase (pyroglutamate aminopeptidase)"/>
    <property type="match status" value="1"/>
</dbReference>
<keyword evidence="8 9" id="KW-0788">Thiol protease</keyword>
<feature type="active site" evidence="9 10">
    <location>
        <position position="78"/>
    </location>
</feature>
<keyword evidence="6 9" id="KW-0645">Protease</keyword>
<dbReference type="NCBIfam" id="TIGR00504">
    <property type="entry name" value="pyro_pdase"/>
    <property type="match status" value="1"/>
</dbReference>
<keyword evidence="5 9" id="KW-0963">Cytoplasm</keyword>
<dbReference type="Pfam" id="PF01470">
    <property type="entry name" value="Peptidase_C15"/>
    <property type="match status" value="1"/>
</dbReference>
<dbReference type="PROSITE" id="PS01333">
    <property type="entry name" value="PYRASE_GLU"/>
    <property type="match status" value="1"/>
</dbReference>
<evidence type="ECO:0000256" key="6">
    <source>
        <dbReference type="ARBA" id="ARBA00022670"/>
    </source>
</evidence>
<dbReference type="InterPro" id="IPR033693">
    <property type="entry name" value="PGPEP1_Glu_AS"/>
</dbReference>
<evidence type="ECO:0000313" key="12">
    <source>
        <dbReference type="EMBL" id="QHX44569.1"/>
    </source>
</evidence>
<dbReference type="GO" id="GO:0005829">
    <property type="term" value="C:cytosol"/>
    <property type="evidence" value="ECO:0007669"/>
    <property type="project" value="InterPro"/>
</dbReference>
<comment type="subcellular location">
    <subcellularLocation>
        <location evidence="3 9">Cytoplasm</location>
    </subcellularLocation>
</comment>
<dbReference type="PIRSF" id="PIRSF015592">
    <property type="entry name" value="Prld-crbxl_pptds"/>
    <property type="match status" value="1"/>
</dbReference>
<comment type="similarity">
    <text evidence="4 9">Belongs to the peptidase C15 family.</text>
</comment>
<dbReference type="GO" id="GO:0016920">
    <property type="term" value="F:pyroglutamyl-peptidase activity"/>
    <property type="evidence" value="ECO:0007669"/>
    <property type="project" value="UniProtKB-UniRule"/>
</dbReference>
<evidence type="ECO:0000256" key="8">
    <source>
        <dbReference type="ARBA" id="ARBA00022807"/>
    </source>
</evidence>
<dbReference type="KEGG" id="trz:GWP43_10915"/>
<sequence length="217" mass="22938">MKILVTGFDPFGGEKINPALETIKRLPDTILGAQIIKLEIPTVVGKSLAKIKEAVEKENPDVVLSIGQAGGRSEITVERVGINIDDCRIPDNEGNQPIDEPVVKGGPAAYFVTVPIKAIVENIKAHKIPASISNTAGTFICNHVCYGVAHLAAQRTVAGKPMKSGFIHIPFLPEQVIGKPALTPSMSLETIVSGITHALEAIVKHGSDIKVSGGKIC</sequence>
<evidence type="ECO:0000256" key="5">
    <source>
        <dbReference type="ARBA" id="ARBA00022490"/>
    </source>
</evidence>
<evidence type="ECO:0000256" key="1">
    <source>
        <dbReference type="ARBA" id="ARBA00001770"/>
    </source>
</evidence>
<reference evidence="12 13" key="1">
    <citation type="submission" date="2020-01" db="EMBL/GenBank/DDBJ databases">
        <title>Complete genome sequence of a human oral phylogroup 1 Treponema sp. strain ATCC 700766, originally isolated from periodontitis dental plaque.</title>
        <authorList>
            <person name="Chan Y."/>
            <person name="Huo Y.-B."/>
            <person name="Yu X.-L."/>
            <person name="Zeng H."/>
            <person name="Leung W.-K."/>
            <person name="Watt R.M."/>
        </authorList>
    </citation>
    <scope>NUCLEOTIDE SEQUENCE [LARGE SCALE GENOMIC DNA]</scope>
    <source>
        <strain evidence="12 13">OMZ 804</strain>
    </source>
</reference>
<dbReference type="PROSITE" id="PS01334">
    <property type="entry name" value="PYRASE_CYS"/>
    <property type="match status" value="1"/>
</dbReference>
<dbReference type="EC" id="3.4.19.3" evidence="9"/>
<dbReference type="CDD" id="cd00501">
    <property type="entry name" value="Peptidase_C15"/>
    <property type="match status" value="1"/>
</dbReference>
<dbReference type="InterPro" id="IPR029762">
    <property type="entry name" value="PGP-I_bact-type"/>
</dbReference>
<dbReference type="InterPro" id="IPR036440">
    <property type="entry name" value="Peptidase_C15-like_sf"/>
</dbReference>
<evidence type="ECO:0000256" key="11">
    <source>
        <dbReference type="PROSITE-ProRule" id="PRU10077"/>
    </source>
</evidence>
<dbReference type="Gene3D" id="3.40.630.20">
    <property type="entry name" value="Peptidase C15, pyroglutamyl peptidase I-like"/>
    <property type="match status" value="1"/>
</dbReference>
<dbReference type="RefSeq" id="WP_162664848.1">
    <property type="nucleotide sequence ID" value="NZ_CP048020.1"/>
</dbReference>
<dbReference type="PANTHER" id="PTHR23402:SF1">
    <property type="entry name" value="PYROGLUTAMYL-PEPTIDASE I"/>
    <property type="match status" value="1"/>
</dbReference>
<dbReference type="NCBIfam" id="NF009676">
    <property type="entry name" value="PRK13197.1"/>
    <property type="match status" value="1"/>
</dbReference>
<comment type="catalytic activity">
    <reaction evidence="1 9 10">
        <text>Release of an N-terminal pyroglutamyl group from a polypeptide, the second amino acid generally not being Pro.</text>
        <dbReference type="EC" id="3.4.19.3"/>
    </reaction>
</comment>
<evidence type="ECO:0000256" key="4">
    <source>
        <dbReference type="ARBA" id="ARBA00006641"/>
    </source>
</evidence>
<dbReference type="PRINTS" id="PR00706">
    <property type="entry name" value="PYROGLUPTASE"/>
</dbReference>
<name>A0A6P1Y586_9SPIR</name>
<dbReference type="Proteomes" id="UP000464374">
    <property type="component" value="Chromosome"/>
</dbReference>
<comment type="function">
    <text evidence="2 9">Removes 5-oxoproline from various penultimate amino acid residues except L-proline.</text>
</comment>
<accession>A0A6P1Y586</accession>
<evidence type="ECO:0000256" key="3">
    <source>
        <dbReference type="ARBA" id="ARBA00004496"/>
    </source>
</evidence>
<feature type="active site" evidence="9">
    <location>
        <position position="168"/>
    </location>
</feature>
<dbReference type="PANTHER" id="PTHR23402">
    <property type="entry name" value="PROTEASE FAMILY C15 PYROGLUTAMYL-PEPTIDASE I-RELATED"/>
    <property type="match status" value="1"/>
</dbReference>
<protein>
    <recommendedName>
        <fullName evidence="9">Pyrrolidone-carboxylate peptidase</fullName>
        <ecNumber evidence="9">3.4.19.3</ecNumber>
    </recommendedName>
    <alternativeName>
        <fullName evidence="9">5-oxoprolyl-peptidase</fullName>
    </alternativeName>
    <alternativeName>
        <fullName evidence="9">Pyroglutamyl-peptidase I</fullName>
        <shortName evidence="9">PGP-I</shortName>
        <shortName evidence="9">Pyrase</shortName>
    </alternativeName>
</protein>
<dbReference type="InterPro" id="IPR000816">
    <property type="entry name" value="Peptidase_C15"/>
</dbReference>
<keyword evidence="7 9" id="KW-0378">Hydrolase</keyword>
<dbReference type="InterPro" id="IPR016125">
    <property type="entry name" value="Peptidase_C15-like"/>
</dbReference>
<dbReference type="FunFam" id="3.40.630.20:FF:000001">
    <property type="entry name" value="Pyrrolidone-carboxylate peptidase"/>
    <property type="match status" value="1"/>
</dbReference>
<dbReference type="GO" id="GO:0006508">
    <property type="term" value="P:proteolysis"/>
    <property type="evidence" value="ECO:0007669"/>
    <property type="project" value="UniProtKB-KW"/>
</dbReference>
<dbReference type="InterPro" id="IPR033694">
    <property type="entry name" value="PGPEP1_Cys_AS"/>
</dbReference>
<evidence type="ECO:0000313" key="13">
    <source>
        <dbReference type="Proteomes" id="UP000464374"/>
    </source>
</evidence>
<dbReference type="EMBL" id="CP048020">
    <property type="protein sequence ID" value="QHX44569.1"/>
    <property type="molecule type" value="Genomic_DNA"/>
</dbReference>
<dbReference type="AlphaFoldDB" id="A0A6P1Y586"/>
<comment type="subunit">
    <text evidence="9">Homotetramer.</text>
</comment>
<evidence type="ECO:0000256" key="10">
    <source>
        <dbReference type="PROSITE-ProRule" id="PRU10076"/>
    </source>
</evidence>
<organism evidence="12 13">
    <name type="scientific">Treponema vincentii</name>
    <dbReference type="NCBI Taxonomy" id="69710"/>
    <lineage>
        <taxon>Bacteria</taxon>
        <taxon>Pseudomonadati</taxon>
        <taxon>Spirochaetota</taxon>
        <taxon>Spirochaetia</taxon>
        <taxon>Spirochaetales</taxon>
        <taxon>Treponemataceae</taxon>
        <taxon>Treponema</taxon>
    </lineage>
</organism>
<proteinExistence type="inferred from homology"/>
<evidence type="ECO:0000256" key="2">
    <source>
        <dbReference type="ARBA" id="ARBA00002280"/>
    </source>
</evidence>
<dbReference type="HAMAP" id="MF_00417">
    <property type="entry name" value="Pyrrolid_peptidase"/>
    <property type="match status" value="1"/>
</dbReference>
<evidence type="ECO:0000256" key="7">
    <source>
        <dbReference type="ARBA" id="ARBA00022801"/>
    </source>
</evidence>
<feature type="active site" evidence="9 11">
    <location>
        <position position="141"/>
    </location>
</feature>